<sequence length="431" mass="49131">MIDFYYCQPQQQTNEHNEYFSNIESPSTTMMMMKPKYLNRHCDFENIPARGCHLRESYCSLHTCICKPDFPINIDDRLCLARLKSIGDQCEYNQECQNGSICANDGTKTKTKICRCKIGYVYSAKNRQCIKGLKGANCTNDDDCFGDNLFCSMVSCECKYGYQWSSDEENCLKRSKFGELCDTSINCKVYDEFSECDLHTKRCVCGEFLSRKYTLDELTRRCISCPMNRLNHTSNTCLPEKTTVEYSLLDRTADERKSLQYGIYIALSMAPFFIFALIGFIYRYVNPYGTLEPETMDHCASRIIDENGHGSNTTTTTTINNNNNHTADDLISPSSHYCLSIDFDNSAIMDQIPFSFAPPPLPPPLSTANIIICDNSQQQQPQQQNSSTAQISLPPEPPPSYDLASQDMPPSYDEVIRQEQQQQMEQRITDA</sequence>
<reference evidence="5" key="2">
    <citation type="journal article" date="2022" name="Res Sq">
        <title>Comparative Genomics Reveals Insights into the Divergent Evolution of Astigmatic Mites and Household Pest Adaptations.</title>
        <authorList>
            <person name="Xiong Q."/>
            <person name="Wan A.T.-Y."/>
            <person name="Liu X.-Y."/>
            <person name="Fung C.S.-H."/>
            <person name="Xiao X."/>
            <person name="Malainual N."/>
            <person name="Hou J."/>
            <person name="Wang L."/>
            <person name="Wang M."/>
            <person name="Yang K."/>
            <person name="Cui Y."/>
            <person name="Leung E."/>
            <person name="Nong W."/>
            <person name="Shin S.-K."/>
            <person name="Au S."/>
            <person name="Jeong K.Y."/>
            <person name="Chew F.T."/>
            <person name="Hui J."/>
            <person name="Leung T.F."/>
            <person name="Tungtrongchitr A."/>
            <person name="Zhong N."/>
            <person name="Liu Z."/>
            <person name="Tsui S."/>
        </authorList>
    </citation>
    <scope>NUCLEOTIDE SEQUENCE</scope>
    <source>
        <strain evidence="5">Derf</strain>
        <tissue evidence="5">Whole organism</tissue>
    </source>
</reference>
<evidence type="ECO:0000256" key="3">
    <source>
        <dbReference type="SAM" id="Phobius"/>
    </source>
</evidence>
<dbReference type="PROSITE" id="PS50026">
    <property type="entry name" value="EGF_3"/>
    <property type="match status" value="1"/>
</dbReference>
<dbReference type="EMBL" id="ASGP02000001">
    <property type="protein sequence ID" value="KAH9527011.1"/>
    <property type="molecule type" value="Genomic_DNA"/>
</dbReference>
<keyword evidence="3" id="KW-1133">Transmembrane helix</keyword>
<keyword evidence="1" id="KW-0245">EGF-like domain</keyword>
<dbReference type="AlphaFoldDB" id="A0A922I8Q5"/>
<keyword evidence="3" id="KW-0812">Transmembrane</keyword>
<feature type="region of interest" description="Disordered" evidence="2">
    <location>
        <begin position="376"/>
        <end position="431"/>
    </location>
</feature>
<feature type="domain" description="EGF-like" evidence="4">
    <location>
        <begin position="86"/>
        <end position="130"/>
    </location>
</feature>
<feature type="compositionally biased region" description="Low complexity" evidence="2">
    <location>
        <begin position="418"/>
        <end position="431"/>
    </location>
</feature>
<evidence type="ECO:0000313" key="5">
    <source>
        <dbReference type="EMBL" id="KAH9527011.1"/>
    </source>
</evidence>
<proteinExistence type="predicted"/>
<comment type="caution">
    <text evidence="1">Lacks conserved residue(s) required for the propagation of feature annotation.</text>
</comment>
<evidence type="ECO:0000256" key="1">
    <source>
        <dbReference type="PROSITE-ProRule" id="PRU00076"/>
    </source>
</evidence>
<evidence type="ECO:0000313" key="6">
    <source>
        <dbReference type="Proteomes" id="UP000790347"/>
    </source>
</evidence>
<accession>A0A922I8Q5</accession>
<keyword evidence="6" id="KW-1185">Reference proteome</keyword>
<protein>
    <recommendedName>
        <fullName evidence="4">EGF-like domain-containing protein</fullName>
    </recommendedName>
</protein>
<comment type="caution">
    <text evidence="5">The sequence shown here is derived from an EMBL/GenBank/DDBJ whole genome shotgun (WGS) entry which is preliminary data.</text>
</comment>
<dbReference type="Proteomes" id="UP000790347">
    <property type="component" value="Unassembled WGS sequence"/>
</dbReference>
<evidence type="ECO:0000256" key="2">
    <source>
        <dbReference type="SAM" id="MobiDB-lite"/>
    </source>
</evidence>
<name>A0A922I8Q5_DERFA</name>
<organism evidence="5 6">
    <name type="scientific">Dermatophagoides farinae</name>
    <name type="common">American house dust mite</name>
    <dbReference type="NCBI Taxonomy" id="6954"/>
    <lineage>
        <taxon>Eukaryota</taxon>
        <taxon>Metazoa</taxon>
        <taxon>Ecdysozoa</taxon>
        <taxon>Arthropoda</taxon>
        <taxon>Chelicerata</taxon>
        <taxon>Arachnida</taxon>
        <taxon>Acari</taxon>
        <taxon>Acariformes</taxon>
        <taxon>Sarcoptiformes</taxon>
        <taxon>Astigmata</taxon>
        <taxon>Psoroptidia</taxon>
        <taxon>Analgoidea</taxon>
        <taxon>Pyroglyphidae</taxon>
        <taxon>Dermatophagoidinae</taxon>
        <taxon>Dermatophagoides</taxon>
    </lineage>
</organism>
<feature type="transmembrane region" description="Helical" evidence="3">
    <location>
        <begin position="261"/>
        <end position="285"/>
    </location>
</feature>
<evidence type="ECO:0000259" key="4">
    <source>
        <dbReference type="PROSITE" id="PS50026"/>
    </source>
</evidence>
<feature type="compositionally biased region" description="Low complexity" evidence="2">
    <location>
        <begin position="312"/>
        <end position="324"/>
    </location>
</feature>
<gene>
    <name evidence="5" type="ORF">DERF_001059</name>
</gene>
<dbReference type="InterPro" id="IPR000742">
    <property type="entry name" value="EGF"/>
</dbReference>
<feature type="region of interest" description="Disordered" evidence="2">
    <location>
        <begin position="307"/>
        <end position="326"/>
    </location>
</feature>
<keyword evidence="3" id="KW-0472">Membrane</keyword>
<reference evidence="5" key="1">
    <citation type="submission" date="2013-05" db="EMBL/GenBank/DDBJ databases">
        <authorList>
            <person name="Yim A.K.Y."/>
            <person name="Chan T.F."/>
            <person name="Ji K.M."/>
            <person name="Liu X.Y."/>
            <person name="Zhou J.W."/>
            <person name="Li R.Q."/>
            <person name="Yang K.Y."/>
            <person name="Li J."/>
            <person name="Li M."/>
            <person name="Law P.T.W."/>
            <person name="Wu Y.L."/>
            <person name="Cai Z.L."/>
            <person name="Qin H."/>
            <person name="Bao Y."/>
            <person name="Leung R.K.K."/>
            <person name="Ng P.K.S."/>
            <person name="Zou J."/>
            <person name="Zhong X.J."/>
            <person name="Ran P.X."/>
            <person name="Zhong N.S."/>
            <person name="Liu Z.G."/>
            <person name="Tsui S.K.W."/>
        </authorList>
    </citation>
    <scope>NUCLEOTIDE SEQUENCE</scope>
    <source>
        <strain evidence="5">Derf</strain>
        <tissue evidence="5">Whole organism</tissue>
    </source>
</reference>
<dbReference type="PROSITE" id="PS01186">
    <property type="entry name" value="EGF_2"/>
    <property type="match status" value="1"/>
</dbReference>